<dbReference type="SMART" id="SM01058">
    <property type="entry name" value="CarD_TRCF"/>
    <property type="match status" value="1"/>
</dbReference>
<evidence type="ECO:0000313" key="3">
    <source>
        <dbReference type="Proteomes" id="UP000295718"/>
    </source>
</evidence>
<accession>A0A4R1QMY6</accession>
<dbReference type="SUPFAM" id="SSF141259">
    <property type="entry name" value="CarD-like"/>
    <property type="match status" value="1"/>
</dbReference>
<dbReference type="OrthoDB" id="9786074at2"/>
<dbReference type="EMBL" id="SLUO01000019">
    <property type="protein sequence ID" value="TCL54647.1"/>
    <property type="molecule type" value="Genomic_DNA"/>
</dbReference>
<evidence type="ECO:0000259" key="1">
    <source>
        <dbReference type="SMART" id="SM01058"/>
    </source>
</evidence>
<dbReference type="Pfam" id="PF21095">
    <property type="entry name" value="CarD_C"/>
    <property type="match status" value="1"/>
</dbReference>
<dbReference type="Gene3D" id="1.20.58.1290">
    <property type="entry name" value="CarD-like, C-terminal domain"/>
    <property type="match status" value="1"/>
</dbReference>
<feature type="domain" description="CarD-like/TRCF RNAP-interacting" evidence="1">
    <location>
        <begin position="1"/>
        <end position="113"/>
    </location>
</feature>
<keyword evidence="3" id="KW-1185">Reference proteome</keyword>
<dbReference type="Proteomes" id="UP000295718">
    <property type="component" value="Unassembled WGS sequence"/>
</dbReference>
<dbReference type="InterPro" id="IPR048792">
    <property type="entry name" value="CarD_C"/>
</dbReference>
<name>A0A4R1QMY6_9FIRM</name>
<dbReference type="InterPro" id="IPR036101">
    <property type="entry name" value="CarD-like/TRCF_RID_sf"/>
</dbReference>
<gene>
    <name evidence="2" type="ORF">EDD76_11971</name>
</gene>
<dbReference type="Pfam" id="PF02559">
    <property type="entry name" value="CarD_TRCF_RID"/>
    <property type="match status" value="1"/>
</dbReference>
<dbReference type="InterPro" id="IPR042215">
    <property type="entry name" value="CarD-like_C"/>
</dbReference>
<protein>
    <submittedName>
        <fullName evidence="2">CarD family transcriptional regulator</fullName>
    </submittedName>
</protein>
<sequence length="173" mass="20383">MFEKGEYVVYGNTGVCRIEDITTLDMKDVSGSRLYYILIPRHQRESKIFTPVDSEKTVMRAVLTKAEADALINDIPDIEELWVGDDKQREEKYKETIRSGECRDWIRVIKTLYVRKQRRIAQGKKTTVMDEKYLRMAEDNLYSELSVSLEIPKEQMQEYITDRILEMDAQESK</sequence>
<dbReference type="AlphaFoldDB" id="A0A4R1QMY6"/>
<dbReference type="STRING" id="1469948.GCA_000732725_03344"/>
<dbReference type="GO" id="GO:0009303">
    <property type="term" value="P:rRNA transcription"/>
    <property type="evidence" value="ECO:0007669"/>
    <property type="project" value="TreeGrafter"/>
</dbReference>
<organism evidence="2 3">
    <name type="scientific">Kineothrix alysoides</name>
    <dbReference type="NCBI Taxonomy" id="1469948"/>
    <lineage>
        <taxon>Bacteria</taxon>
        <taxon>Bacillati</taxon>
        <taxon>Bacillota</taxon>
        <taxon>Clostridia</taxon>
        <taxon>Lachnospirales</taxon>
        <taxon>Lachnospiraceae</taxon>
        <taxon>Kineothrix</taxon>
    </lineage>
</organism>
<proteinExistence type="predicted"/>
<dbReference type="PANTHER" id="PTHR38447">
    <property type="entry name" value="TRANSCRIPTION FACTOR YDEB-RELATED"/>
    <property type="match status" value="1"/>
</dbReference>
<dbReference type="RefSeq" id="WP_031391977.1">
    <property type="nucleotide sequence ID" value="NZ_JPNB01000002.1"/>
</dbReference>
<dbReference type="Gene3D" id="2.40.10.170">
    <property type="match status" value="1"/>
</dbReference>
<evidence type="ECO:0000313" key="2">
    <source>
        <dbReference type="EMBL" id="TCL54647.1"/>
    </source>
</evidence>
<comment type="caution">
    <text evidence="2">The sequence shown here is derived from an EMBL/GenBank/DDBJ whole genome shotgun (WGS) entry which is preliminary data.</text>
</comment>
<dbReference type="InterPro" id="IPR003711">
    <property type="entry name" value="CarD-like/TRCF_RID"/>
</dbReference>
<reference evidence="2 3" key="1">
    <citation type="submission" date="2019-03" db="EMBL/GenBank/DDBJ databases">
        <title>Genomic Encyclopedia of Type Strains, Phase IV (KMG-IV): sequencing the most valuable type-strain genomes for metagenomic binning, comparative biology and taxonomic classification.</title>
        <authorList>
            <person name="Goeker M."/>
        </authorList>
    </citation>
    <scope>NUCLEOTIDE SEQUENCE [LARGE SCALE GENOMIC DNA]</scope>
    <source>
        <strain evidence="2 3">DSM 100556</strain>
    </source>
</reference>
<dbReference type="PANTHER" id="PTHR38447:SF1">
    <property type="entry name" value="RNA POLYMERASE-BINDING TRANSCRIPTION FACTOR CARD"/>
    <property type="match status" value="1"/>
</dbReference>
<dbReference type="InterPro" id="IPR052531">
    <property type="entry name" value="CarD-like_regulator"/>
</dbReference>